<feature type="transmembrane region" description="Helical" evidence="5">
    <location>
        <begin position="57"/>
        <end position="84"/>
    </location>
</feature>
<dbReference type="Pfam" id="PF00916">
    <property type="entry name" value="Sulfate_transp"/>
    <property type="match status" value="1"/>
</dbReference>
<evidence type="ECO:0000256" key="2">
    <source>
        <dbReference type="ARBA" id="ARBA00022692"/>
    </source>
</evidence>
<evidence type="ECO:0000256" key="4">
    <source>
        <dbReference type="ARBA" id="ARBA00023136"/>
    </source>
</evidence>
<keyword evidence="2 5" id="KW-0812">Transmembrane</keyword>
<evidence type="ECO:0000259" key="6">
    <source>
        <dbReference type="Pfam" id="PF00916"/>
    </source>
</evidence>
<dbReference type="Proteomes" id="UP001174136">
    <property type="component" value="Unassembled WGS sequence"/>
</dbReference>
<gene>
    <name evidence="7" type="primary">Slc26a6_2</name>
    <name evidence="7" type="ORF">N1851_034463</name>
</gene>
<dbReference type="InterPro" id="IPR001902">
    <property type="entry name" value="SLC26A/SulP_fam"/>
</dbReference>
<accession>A0AA47NME7</accession>
<dbReference type="GO" id="GO:0008271">
    <property type="term" value="F:secondary active sulfate transmembrane transporter activity"/>
    <property type="evidence" value="ECO:0007669"/>
    <property type="project" value="InterPro"/>
</dbReference>
<evidence type="ECO:0000256" key="1">
    <source>
        <dbReference type="ARBA" id="ARBA00004141"/>
    </source>
</evidence>
<evidence type="ECO:0000313" key="7">
    <source>
        <dbReference type="EMBL" id="KAK0130850.1"/>
    </source>
</evidence>
<dbReference type="EMBL" id="JAOPHQ010006609">
    <property type="protein sequence ID" value="KAK0130850.1"/>
    <property type="molecule type" value="Genomic_DNA"/>
</dbReference>
<evidence type="ECO:0000256" key="3">
    <source>
        <dbReference type="ARBA" id="ARBA00022989"/>
    </source>
</evidence>
<dbReference type="InterPro" id="IPR018045">
    <property type="entry name" value="S04_transporter_CS"/>
</dbReference>
<dbReference type="GO" id="GO:0016020">
    <property type="term" value="C:membrane"/>
    <property type="evidence" value="ECO:0007669"/>
    <property type="project" value="UniProtKB-SubCell"/>
</dbReference>
<reference evidence="7" key="1">
    <citation type="journal article" date="2023" name="Front. Mar. Sci.">
        <title>A new Merluccius polli reference genome to investigate the effects of global change in West African waters.</title>
        <authorList>
            <person name="Mateo J.L."/>
            <person name="Blanco-Fernandez C."/>
            <person name="Garcia-Vazquez E."/>
            <person name="Machado-Schiaffino G."/>
        </authorList>
    </citation>
    <scope>NUCLEOTIDE SEQUENCE</scope>
    <source>
        <strain evidence="7">C29</strain>
        <tissue evidence="7">Fin</tissue>
    </source>
</reference>
<evidence type="ECO:0000313" key="8">
    <source>
        <dbReference type="Proteomes" id="UP001174136"/>
    </source>
</evidence>
<dbReference type="PROSITE" id="PS01130">
    <property type="entry name" value="SLC26A"/>
    <property type="match status" value="1"/>
</dbReference>
<evidence type="ECO:0000256" key="5">
    <source>
        <dbReference type="SAM" id="Phobius"/>
    </source>
</evidence>
<comment type="caution">
    <text evidence="7">The sequence shown here is derived from an EMBL/GenBank/DDBJ whole genome shotgun (WGS) entry which is preliminary data.</text>
</comment>
<keyword evidence="4 5" id="KW-0472">Membrane</keyword>
<name>A0AA47NME7_MERPO</name>
<protein>
    <submittedName>
        <fullName evidence="7">Solute carrier family 26 member 6</fullName>
    </submittedName>
</protein>
<keyword evidence="3 5" id="KW-1133">Transmembrane helix</keyword>
<feature type="domain" description="SLC26A/SulP transporter" evidence="6">
    <location>
        <begin position="40"/>
        <end position="101"/>
    </location>
</feature>
<dbReference type="PANTHER" id="PTHR11814">
    <property type="entry name" value="SULFATE TRANSPORTER"/>
    <property type="match status" value="1"/>
</dbReference>
<keyword evidence="8" id="KW-1185">Reference proteome</keyword>
<proteinExistence type="predicted"/>
<sequence>MLDAAHPPRCSGPRLKSCMLGCLPVLSWLPRYPVRDNAVGDLVSGISVGIMQLPQGMAYALLAAVPPVFGLYSSFYPVLVYFLFGTSKHISVGRYTMSYLLMMITDY</sequence>
<comment type="subcellular location">
    <subcellularLocation>
        <location evidence="1">Membrane</location>
        <topology evidence="1">Multi-pass membrane protein</topology>
    </subcellularLocation>
</comment>
<dbReference type="AlphaFoldDB" id="A0AA47NME7"/>
<organism evidence="7 8">
    <name type="scientific">Merluccius polli</name>
    <name type="common">Benguela hake</name>
    <name type="synonym">Merluccius cadenati</name>
    <dbReference type="NCBI Taxonomy" id="89951"/>
    <lineage>
        <taxon>Eukaryota</taxon>
        <taxon>Metazoa</taxon>
        <taxon>Chordata</taxon>
        <taxon>Craniata</taxon>
        <taxon>Vertebrata</taxon>
        <taxon>Euteleostomi</taxon>
        <taxon>Actinopterygii</taxon>
        <taxon>Neopterygii</taxon>
        <taxon>Teleostei</taxon>
        <taxon>Neoteleostei</taxon>
        <taxon>Acanthomorphata</taxon>
        <taxon>Zeiogadaria</taxon>
        <taxon>Gadariae</taxon>
        <taxon>Gadiformes</taxon>
        <taxon>Gadoidei</taxon>
        <taxon>Merlucciidae</taxon>
        <taxon>Merluccius</taxon>
    </lineage>
</organism>
<dbReference type="InterPro" id="IPR011547">
    <property type="entry name" value="SLC26A/SulP_dom"/>
</dbReference>